<dbReference type="Pfam" id="PF11255">
    <property type="entry name" value="DUF3054"/>
    <property type="match status" value="1"/>
</dbReference>
<keyword evidence="1" id="KW-0812">Transmembrane</keyword>
<gene>
    <name evidence="2" type="ORF">ABA31_16660</name>
</gene>
<feature type="transmembrane region" description="Helical" evidence="1">
    <location>
        <begin position="80"/>
        <end position="100"/>
    </location>
</feature>
<keyword evidence="3" id="KW-1185">Reference proteome</keyword>
<keyword evidence="1" id="KW-1133">Transmembrane helix</keyword>
<name>A0AA87RBZ9_9MICO</name>
<keyword evidence="1" id="KW-0472">Membrane</keyword>
<dbReference type="AlphaFoldDB" id="A0AA87RBZ9"/>
<dbReference type="Proteomes" id="UP000321749">
    <property type="component" value="Unassembled WGS sequence"/>
</dbReference>
<comment type="caution">
    <text evidence="2">The sequence shown here is derived from an EMBL/GenBank/DDBJ whole genome shotgun (WGS) entry which is preliminary data.</text>
</comment>
<feature type="transmembrane region" description="Helical" evidence="1">
    <location>
        <begin position="17"/>
        <end position="35"/>
    </location>
</feature>
<evidence type="ECO:0000313" key="2">
    <source>
        <dbReference type="EMBL" id="GEK80315.1"/>
    </source>
</evidence>
<feature type="transmembrane region" description="Helical" evidence="1">
    <location>
        <begin position="55"/>
        <end position="73"/>
    </location>
</feature>
<dbReference type="RefSeq" id="WP_146794483.1">
    <property type="nucleotide sequence ID" value="NZ_BJUU01000009.1"/>
</dbReference>
<evidence type="ECO:0008006" key="4">
    <source>
        <dbReference type="Google" id="ProtNLM"/>
    </source>
</evidence>
<protein>
    <recommendedName>
        <fullName evidence="4">DUF3054 domain-containing protein</fullName>
    </recommendedName>
</protein>
<proteinExistence type="predicted"/>
<evidence type="ECO:0000313" key="3">
    <source>
        <dbReference type="Proteomes" id="UP000321749"/>
    </source>
</evidence>
<dbReference type="InterPro" id="IPR021414">
    <property type="entry name" value="DUF3054"/>
</dbReference>
<reference evidence="2 3" key="1">
    <citation type="submission" date="2019-07" db="EMBL/GenBank/DDBJ databases">
        <title>Whole genome shotgun sequence of Agrococcus baldri NBRC 103055.</title>
        <authorList>
            <person name="Hosoyama A."/>
            <person name="Uohara A."/>
            <person name="Ohji S."/>
            <person name="Ichikawa N."/>
        </authorList>
    </citation>
    <scope>NUCLEOTIDE SEQUENCE [LARGE SCALE GENOMIC DNA]</scope>
    <source>
        <strain evidence="2 3">NBRC 103055</strain>
    </source>
</reference>
<evidence type="ECO:0000256" key="1">
    <source>
        <dbReference type="SAM" id="Phobius"/>
    </source>
</evidence>
<sequence>MSEAPTRPGRPTASARAVVAALVVDAVLVVAFAAIGRATHHDGVLGEGGSGLATTAWPFLAALAAGWLASLAWRAPLAPLRAGAPIWLVTVVGGMLLRALSGQGTAVPFIVVATLTLLAMLVGWRAIASLAVRARRDPAP</sequence>
<feature type="transmembrane region" description="Helical" evidence="1">
    <location>
        <begin position="106"/>
        <end position="127"/>
    </location>
</feature>
<accession>A0AA87RBZ9</accession>
<organism evidence="2 3">
    <name type="scientific">Agrococcus baldri</name>
    <dbReference type="NCBI Taxonomy" id="153730"/>
    <lineage>
        <taxon>Bacteria</taxon>
        <taxon>Bacillati</taxon>
        <taxon>Actinomycetota</taxon>
        <taxon>Actinomycetes</taxon>
        <taxon>Micrococcales</taxon>
        <taxon>Microbacteriaceae</taxon>
        <taxon>Agrococcus</taxon>
    </lineage>
</organism>
<dbReference type="EMBL" id="BJUU01000009">
    <property type="protein sequence ID" value="GEK80315.1"/>
    <property type="molecule type" value="Genomic_DNA"/>
</dbReference>